<dbReference type="Gene3D" id="1.10.10.10">
    <property type="entry name" value="Winged helix-like DNA-binding domain superfamily/Winged helix DNA-binding domain"/>
    <property type="match status" value="1"/>
</dbReference>
<evidence type="ECO:0000259" key="5">
    <source>
        <dbReference type="Pfam" id="PF04542"/>
    </source>
</evidence>
<evidence type="ECO:0000313" key="8">
    <source>
        <dbReference type="Proteomes" id="UP000185003"/>
    </source>
</evidence>
<dbReference type="InterPro" id="IPR014284">
    <property type="entry name" value="RNA_pol_sigma-70_dom"/>
</dbReference>
<evidence type="ECO:0000313" key="7">
    <source>
        <dbReference type="EMBL" id="SIN70744.1"/>
    </source>
</evidence>
<dbReference type="EMBL" id="FSRA01000001">
    <property type="protein sequence ID" value="SIN70744.1"/>
    <property type="molecule type" value="Genomic_DNA"/>
</dbReference>
<dbReference type="NCBIfam" id="TIGR02937">
    <property type="entry name" value="sigma70-ECF"/>
    <property type="match status" value="1"/>
</dbReference>
<dbReference type="Pfam" id="PF04542">
    <property type="entry name" value="Sigma70_r2"/>
    <property type="match status" value="1"/>
</dbReference>
<evidence type="ECO:0000256" key="1">
    <source>
        <dbReference type="ARBA" id="ARBA00010641"/>
    </source>
</evidence>
<evidence type="ECO:0000256" key="3">
    <source>
        <dbReference type="ARBA" id="ARBA00023082"/>
    </source>
</evidence>
<keyword evidence="4" id="KW-0804">Transcription</keyword>
<dbReference type="InterPro" id="IPR013249">
    <property type="entry name" value="RNA_pol_sigma70_r4_t2"/>
</dbReference>
<dbReference type="GO" id="GO:0016987">
    <property type="term" value="F:sigma factor activity"/>
    <property type="evidence" value="ECO:0007669"/>
    <property type="project" value="UniProtKB-KW"/>
</dbReference>
<dbReference type="SUPFAM" id="SSF88946">
    <property type="entry name" value="Sigma2 domain of RNA polymerase sigma factors"/>
    <property type="match status" value="1"/>
</dbReference>
<protein>
    <submittedName>
        <fullName evidence="7">RNA polymerase sigma-70 factor, ECF subfamily</fullName>
    </submittedName>
</protein>
<keyword evidence="2" id="KW-0805">Transcription regulation</keyword>
<feature type="domain" description="RNA polymerase sigma factor 70 region 4 type 2" evidence="6">
    <location>
        <begin position="117"/>
        <end position="165"/>
    </location>
</feature>
<organism evidence="7 8">
    <name type="scientific">Chitinophaga niabensis</name>
    <dbReference type="NCBI Taxonomy" id="536979"/>
    <lineage>
        <taxon>Bacteria</taxon>
        <taxon>Pseudomonadati</taxon>
        <taxon>Bacteroidota</taxon>
        <taxon>Chitinophagia</taxon>
        <taxon>Chitinophagales</taxon>
        <taxon>Chitinophagaceae</taxon>
        <taxon>Chitinophaga</taxon>
    </lineage>
</organism>
<proteinExistence type="inferred from homology"/>
<dbReference type="Gene3D" id="1.10.1740.10">
    <property type="match status" value="1"/>
</dbReference>
<dbReference type="RefSeq" id="WP_074238011.1">
    <property type="nucleotide sequence ID" value="NZ_FSRA01000001.1"/>
</dbReference>
<evidence type="ECO:0000256" key="2">
    <source>
        <dbReference type="ARBA" id="ARBA00023015"/>
    </source>
</evidence>
<reference evidence="7 8" key="1">
    <citation type="submission" date="2016-11" db="EMBL/GenBank/DDBJ databases">
        <authorList>
            <person name="Jaros S."/>
            <person name="Januszkiewicz K."/>
            <person name="Wedrychowicz H."/>
        </authorList>
    </citation>
    <scope>NUCLEOTIDE SEQUENCE [LARGE SCALE GENOMIC DNA]</scope>
    <source>
        <strain evidence="7 8">DSM 24787</strain>
    </source>
</reference>
<dbReference type="GO" id="GO:0006352">
    <property type="term" value="P:DNA-templated transcription initiation"/>
    <property type="evidence" value="ECO:0007669"/>
    <property type="project" value="InterPro"/>
</dbReference>
<evidence type="ECO:0000256" key="4">
    <source>
        <dbReference type="ARBA" id="ARBA00023163"/>
    </source>
</evidence>
<feature type="domain" description="RNA polymerase sigma-70 region 2" evidence="5">
    <location>
        <begin position="18"/>
        <end position="84"/>
    </location>
</feature>
<dbReference type="InterPro" id="IPR013325">
    <property type="entry name" value="RNA_pol_sigma_r2"/>
</dbReference>
<dbReference type="PANTHER" id="PTHR43133:SF46">
    <property type="entry name" value="RNA POLYMERASE SIGMA-70 FACTOR ECF SUBFAMILY"/>
    <property type="match status" value="1"/>
</dbReference>
<dbReference type="STRING" id="536979.SAMN04488055_0800"/>
<dbReference type="Proteomes" id="UP000185003">
    <property type="component" value="Unassembled WGS sequence"/>
</dbReference>
<keyword evidence="8" id="KW-1185">Reference proteome</keyword>
<accession>A0A1N6DJA2</accession>
<sequence>MNTKYTPDRKHEPYVSDLFRTYEYPLYILAFRMSKDAAVAKDIIQEVFLALWNMRDRIPEIDNMEAYLFRMTRFKVIKHLRKAATDNNLKEKIRGAMGQMDEDGVSRIEAREFQSVLATVVAKLPAKRRRVYLMRNMEGKTYKDIAEQMNISQHTVKNHLSAALLEIRSFLAARFFW</sequence>
<dbReference type="InterPro" id="IPR013324">
    <property type="entry name" value="RNA_pol_sigma_r3/r4-like"/>
</dbReference>
<evidence type="ECO:0000259" key="6">
    <source>
        <dbReference type="Pfam" id="PF08281"/>
    </source>
</evidence>
<dbReference type="SUPFAM" id="SSF88659">
    <property type="entry name" value="Sigma3 and sigma4 domains of RNA polymerase sigma factors"/>
    <property type="match status" value="1"/>
</dbReference>
<comment type="similarity">
    <text evidence="1">Belongs to the sigma-70 factor family. ECF subfamily.</text>
</comment>
<dbReference type="InterPro" id="IPR039425">
    <property type="entry name" value="RNA_pol_sigma-70-like"/>
</dbReference>
<dbReference type="CDD" id="cd06171">
    <property type="entry name" value="Sigma70_r4"/>
    <property type="match status" value="1"/>
</dbReference>
<keyword evidence="3" id="KW-0731">Sigma factor</keyword>
<dbReference type="AlphaFoldDB" id="A0A1N6DJA2"/>
<dbReference type="InterPro" id="IPR036388">
    <property type="entry name" value="WH-like_DNA-bd_sf"/>
</dbReference>
<dbReference type="InterPro" id="IPR007627">
    <property type="entry name" value="RNA_pol_sigma70_r2"/>
</dbReference>
<dbReference type="NCBIfam" id="TIGR02985">
    <property type="entry name" value="Sig70_bacteroi1"/>
    <property type="match status" value="1"/>
</dbReference>
<name>A0A1N6DJA2_9BACT</name>
<dbReference type="OrthoDB" id="655312at2"/>
<dbReference type="InterPro" id="IPR014327">
    <property type="entry name" value="RNA_pol_sigma70_bacteroid"/>
</dbReference>
<dbReference type="Pfam" id="PF08281">
    <property type="entry name" value="Sigma70_r4_2"/>
    <property type="match status" value="1"/>
</dbReference>
<dbReference type="GO" id="GO:0003677">
    <property type="term" value="F:DNA binding"/>
    <property type="evidence" value="ECO:0007669"/>
    <property type="project" value="InterPro"/>
</dbReference>
<dbReference type="PANTHER" id="PTHR43133">
    <property type="entry name" value="RNA POLYMERASE ECF-TYPE SIGMA FACTO"/>
    <property type="match status" value="1"/>
</dbReference>
<gene>
    <name evidence="7" type="ORF">SAMN04488055_0800</name>
</gene>